<evidence type="ECO:0000256" key="2">
    <source>
        <dbReference type="ARBA" id="ARBA00022801"/>
    </source>
</evidence>
<dbReference type="InterPro" id="IPR029069">
    <property type="entry name" value="HotDog_dom_sf"/>
</dbReference>
<dbReference type="Gene3D" id="3.10.129.10">
    <property type="entry name" value="Hotdog Thioesterase"/>
    <property type="match status" value="1"/>
</dbReference>
<dbReference type="CDD" id="cd00586">
    <property type="entry name" value="4HBT"/>
    <property type="match status" value="1"/>
</dbReference>
<dbReference type="AlphaFoldDB" id="A0A238WND8"/>
<dbReference type="RefSeq" id="WP_089270195.1">
    <property type="nucleotide sequence ID" value="NZ_FZNN01000006.1"/>
</dbReference>
<dbReference type="OrthoDB" id="9799036at2"/>
<dbReference type="SUPFAM" id="SSF54637">
    <property type="entry name" value="Thioesterase/thiol ester dehydrase-isomerase"/>
    <property type="match status" value="1"/>
</dbReference>
<protein>
    <submittedName>
        <fullName evidence="3">Acyl-CoA thioester hydrolase</fullName>
    </submittedName>
</protein>
<evidence type="ECO:0000313" key="3">
    <source>
        <dbReference type="EMBL" id="SNR48045.1"/>
    </source>
</evidence>
<keyword evidence="4" id="KW-1185">Reference proteome</keyword>
<dbReference type="Pfam" id="PF13279">
    <property type="entry name" value="4HBT_2"/>
    <property type="match status" value="1"/>
</dbReference>
<dbReference type="Proteomes" id="UP000198417">
    <property type="component" value="Unassembled WGS sequence"/>
</dbReference>
<name>A0A238WND8_9RHOB</name>
<reference evidence="3 4" key="1">
    <citation type="submission" date="2017-06" db="EMBL/GenBank/DDBJ databases">
        <authorList>
            <person name="Kim H.J."/>
            <person name="Triplett B.A."/>
        </authorList>
    </citation>
    <scope>NUCLEOTIDE SEQUENCE [LARGE SCALE GENOMIC DNA]</scope>
    <source>
        <strain evidence="3 4">DSM 29052</strain>
    </source>
</reference>
<sequence>MARPLLPPTRAAFGAFRALPTRWADNDAYGHMNNATYFALFDTAVSLWQMEQGMVIDGPDPTRFLVVENGCTYFAEVGFPEILHAGLRLAHLGNSSFRTEIALFRNDADTAAAMGFFAQVHVDASGRPSPLPDSVRAALSTLAT</sequence>
<dbReference type="GO" id="GO:0047617">
    <property type="term" value="F:fatty acyl-CoA hydrolase activity"/>
    <property type="evidence" value="ECO:0007669"/>
    <property type="project" value="TreeGrafter"/>
</dbReference>
<dbReference type="PANTHER" id="PTHR31793:SF27">
    <property type="entry name" value="NOVEL THIOESTERASE SUPERFAMILY DOMAIN AND SAPOSIN A-TYPE DOMAIN CONTAINING PROTEIN (0610012H03RIK)"/>
    <property type="match status" value="1"/>
</dbReference>
<dbReference type="InterPro" id="IPR050563">
    <property type="entry name" value="4-hydroxybenzoyl-CoA_TE"/>
</dbReference>
<keyword evidence="2 3" id="KW-0378">Hydrolase</keyword>
<proteinExistence type="inferred from homology"/>
<dbReference type="PANTHER" id="PTHR31793">
    <property type="entry name" value="4-HYDROXYBENZOYL-COA THIOESTERASE FAMILY MEMBER"/>
    <property type="match status" value="1"/>
</dbReference>
<comment type="similarity">
    <text evidence="1">Belongs to the 4-hydroxybenzoyl-CoA thioesterase family.</text>
</comment>
<organism evidence="3 4">
    <name type="scientific">Puniceibacterium sediminis</name>
    <dbReference type="NCBI Taxonomy" id="1608407"/>
    <lineage>
        <taxon>Bacteria</taxon>
        <taxon>Pseudomonadati</taxon>
        <taxon>Pseudomonadota</taxon>
        <taxon>Alphaproteobacteria</taxon>
        <taxon>Rhodobacterales</taxon>
        <taxon>Paracoccaceae</taxon>
        <taxon>Puniceibacterium</taxon>
    </lineage>
</organism>
<evidence type="ECO:0000256" key="1">
    <source>
        <dbReference type="ARBA" id="ARBA00005953"/>
    </source>
</evidence>
<accession>A0A238WND8</accession>
<evidence type="ECO:0000313" key="4">
    <source>
        <dbReference type="Proteomes" id="UP000198417"/>
    </source>
</evidence>
<dbReference type="EMBL" id="FZNN01000006">
    <property type="protein sequence ID" value="SNR48045.1"/>
    <property type="molecule type" value="Genomic_DNA"/>
</dbReference>
<gene>
    <name evidence="3" type="ORF">SAMN06265370_106186</name>
</gene>